<organism evidence="1 2">
    <name type="scientific">Ancylostoma ceylanicum</name>
    <dbReference type="NCBI Taxonomy" id="53326"/>
    <lineage>
        <taxon>Eukaryota</taxon>
        <taxon>Metazoa</taxon>
        <taxon>Ecdysozoa</taxon>
        <taxon>Nematoda</taxon>
        <taxon>Chromadorea</taxon>
        <taxon>Rhabditida</taxon>
        <taxon>Rhabditina</taxon>
        <taxon>Rhabditomorpha</taxon>
        <taxon>Strongyloidea</taxon>
        <taxon>Ancylostomatidae</taxon>
        <taxon>Ancylostomatinae</taxon>
        <taxon>Ancylostoma</taxon>
    </lineage>
</organism>
<gene>
    <name evidence="1" type="primary">Acey_s0009.g689</name>
    <name evidence="1" type="ORF">Y032_0009g689</name>
</gene>
<name>A0A016VJB0_9BILA</name>
<proteinExistence type="predicted"/>
<reference evidence="2" key="1">
    <citation type="journal article" date="2015" name="Nat. Genet.">
        <title>The genome and transcriptome of the zoonotic hookworm Ancylostoma ceylanicum identify infection-specific gene families.</title>
        <authorList>
            <person name="Schwarz E.M."/>
            <person name="Hu Y."/>
            <person name="Antoshechkin I."/>
            <person name="Miller M.M."/>
            <person name="Sternberg P.W."/>
            <person name="Aroian R.V."/>
        </authorList>
    </citation>
    <scope>NUCLEOTIDE SEQUENCE</scope>
    <source>
        <strain evidence="2">HY135</strain>
    </source>
</reference>
<sequence>MLRTDYCVYQSWKESDKPIHYKREEMGRITSCRREGARKAMKDTDEGGRWYTFVATVRRHPKVGEEPRKESNCGMKGRRRLKVVNRLESGPTV</sequence>
<dbReference type="AlphaFoldDB" id="A0A016VJB0"/>
<dbReference type="Proteomes" id="UP000024635">
    <property type="component" value="Unassembled WGS sequence"/>
</dbReference>
<dbReference type="EMBL" id="JARK01001345">
    <property type="protein sequence ID" value="EYC27386.1"/>
    <property type="molecule type" value="Genomic_DNA"/>
</dbReference>
<evidence type="ECO:0000313" key="1">
    <source>
        <dbReference type="EMBL" id="EYC27386.1"/>
    </source>
</evidence>
<comment type="caution">
    <text evidence="1">The sequence shown here is derived from an EMBL/GenBank/DDBJ whole genome shotgun (WGS) entry which is preliminary data.</text>
</comment>
<protein>
    <submittedName>
        <fullName evidence="1">Uncharacterized protein</fullName>
    </submittedName>
</protein>
<evidence type="ECO:0000313" key="2">
    <source>
        <dbReference type="Proteomes" id="UP000024635"/>
    </source>
</evidence>
<accession>A0A016VJB0</accession>
<keyword evidence="2" id="KW-1185">Reference proteome</keyword>